<dbReference type="AlphaFoldDB" id="Q8EW74"/>
<reference evidence="3 4" key="1">
    <citation type="journal article" date="2002" name="Nucleic Acids Res.">
        <title>The complete genomic sequence of Mycoplasma penetrans, an intracellular bacterial pathogen in humans.</title>
        <authorList>
            <person name="Sasaki Y."/>
            <person name="Ishikawa J."/>
            <person name="Yamashita A."/>
            <person name="Oshima K."/>
            <person name="Kenri T."/>
            <person name="Furuya K."/>
            <person name="Yoshino C."/>
            <person name="Horino A."/>
            <person name="Shiba T."/>
            <person name="Sasaki T."/>
            <person name="Hattori M."/>
        </authorList>
    </citation>
    <scope>NUCLEOTIDE SEQUENCE [LARGE SCALE GENOMIC DNA]</scope>
    <source>
        <strain evidence="3 4">HF-2</strain>
    </source>
</reference>
<keyword evidence="4" id="KW-1185">Reference proteome</keyword>
<evidence type="ECO:0000256" key="1">
    <source>
        <dbReference type="SAM" id="Coils"/>
    </source>
</evidence>
<accession>Q8EW74</accession>
<evidence type="ECO:0000313" key="3">
    <source>
        <dbReference type="EMBL" id="BAC44122.1"/>
    </source>
</evidence>
<feature type="coiled-coil region" evidence="1">
    <location>
        <begin position="10"/>
        <end position="37"/>
    </location>
</feature>
<dbReference type="Proteomes" id="UP000002522">
    <property type="component" value="Chromosome"/>
</dbReference>
<protein>
    <submittedName>
        <fullName evidence="3">Uncharacterized protein</fullName>
    </submittedName>
</protein>
<dbReference type="EMBL" id="BA000026">
    <property type="protein sequence ID" value="BAC44122.1"/>
    <property type="molecule type" value="Genomic_DNA"/>
</dbReference>
<evidence type="ECO:0000256" key="2">
    <source>
        <dbReference type="SAM" id="MobiDB-lite"/>
    </source>
</evidence>
<feature type="compositionally biased region" description="Polar residues" evidence="2">
    <location>
        <begin position="131"/>
        <end position="140"/>
    </location>
</feature>
<feature type="region of interest" description="Disordered" evidence="2">
    <location>
        <begin position="122"/>
        <end position="142"/>
    </location>
</feature>
<evidence type="ECO:0000313" key="4">
    <source>
        <dbReference type="Proteomes" id="UP000002522"/>
    </source>
</evidence>
<dbReference type="HOGENOM" id="CLU_923837_0_0_14"/>
<dbReference type="KEGG" id="mpe:MYPE3290"/>
<gene>
    <name evidence="3" type="ordered locus">MYPE3290</name>
</gene>
<name>Q8EW74_MALP2</name>
<sequence>MVFMDWKNKNNNNSNKENNFEKEIDELKEKIGSLEQLAANFTGVFKKEISKLKSSVKETLGFQELIEFNADVIYKLCQGEFDINEKLNEWIKKTEIAFNALFKKIEGIEKFLSETRNYQSKENRGMPLEKNSFNLTNSSNDNEKENLNNKIKDLISHEKQSYKSITEINKRILKLSENENKLAETLFVMSQKLNTITKKVDDIETDINSPPEMGLSIEQFMRIRSFINERRNYLIVDIKKSLKSDDYELIVDYINFSVESKNIYFYFNLSDEAESKKECSKFFETYLNEIKEDKSIELMYK</sequence>
<dbReference type="InParanoid" id="Q8EW74"/>
<keyword evidence="1" id="KW-0175">Coiled coil</keyword>
<organism evidence="3 4">
    <name type="scientific">Malacoplasma penetrans (strain HF-2)</name>
    <name type="common">Mycoplasma penetrans</name>
    <dbReference type="NCBI Taxonomy" id="272633"/>
    <lineage>
        <taxon>Bacteria</taxon>
        <taxon>Bacillati</taxon>
        <taxon>Mycoplasmatota</taxon>
        <taxon>Mycoplasmoidales</taxon>
        <taxon>Mycoplasmoidaceae</taxon>
        <taxon>Malacoplasma</taxon>
    </lineage>
</organism>
<proteinExistence type="predicted"/>
<dbReference type="STRING" id="272633.gene:10731434"/>